<name>A0A1F5EXH4_9BACT</name>
<evidence type="ECO:0000313" key="2">
    <source>
        <dbReference type="Proteomes" id="UP000177979"/>
    </source>
</evidence>
<dbReference type="SUPFAM" id="SSF50494">
    <property type="entry name" value="Trypsin-like serine proteases"/>
    <property type="match status" value="1"/>
</dbReference>
<sequence length="189" mass="20869">MSERLRSYGELSGVEIFRYEGRDGGSGVIFAAEGMLITARHVVDERTTDLPGFEFLPEYDPREIDIAVERDPNIWGPKLGYIDKLSVPNCYCITPSVEVPEMLVRVAGSLKPFYEPTLLSRFVPEDESNYALFVGGTSGSPIMCQGKIIGLIKGSRPDKGIVVGVCFNQADLRAILTEFLGLSFEKIEP</sequence>
<dbReference type="Proteomes" id="UP000177979">
    <property type="component" value="Unassembled WGS sequence"/>
</dbReference>
<accession>A0A1F5EXH4</accession>
<dbReference type="InterPro" id="IPR009003">
    <property type="entry name" value="Peptidase_S1_PA"/>
</dbReference>
<organism evidence="1 2">
    <name type="scientific">Candidatus Collierbacteria bacterium RIFCSPHIGHO2_01_FULL_50_25</name>
    <dbReference type="NCBI Taxonomy" id="1817722"/>
    <lineage>
        <taxon>Bacteria</taxon>
        <taxon>Candidatus Collieribacteriota</taxon>
    </lineage>
</organism>
<dbReference type="AlphaFoldDB" id="A0A1F5EXH4"/>
<protein>
    <recommendedName>
        <fullName evidence="3">Serine protease</fullName>
    </recommendedName>
</protein>
<dbReference type="STRING" id="1817722.A2703_03775"/>
<comment type="caution">
    <text evidence="1">The sequence shown here is derived from an EMBL/GenBank/DDBJ whole genome shotgun (WGS) entry which is preliminary data.</text>
</comment>
<proteinExistence type="predicted"/>
<gene>
    <name evidence="1" type="ORF">A2703_03775</name>
</gene>
<evidence type="ECO:0000313" key="1">
    <source>
        <dbReference type="EMBL" id="OGD72067.1"/>
    </source>
</evidence>
<reference evidence="1 2" key="1">
    <citation type="journal article" date="2016" name="Nat. Commun.">
        <title>Thousands of microbial genomes shed light on interconnected biogeochemical processes in an aquifer system.</title>
        <authorList>
            <person name="Anantharaman K."/>
            <person name="Brown C.T."/>
            <person name="Hug L.A."/>
            <person name="Sharon I."/>
            <person name="Castelle C.J."/>
            <person name="Probst A.J."/>
            <person name="Thomas B.C."/>
            <person name="Singh A."/>
            <person name="Wilkins M.J."/>
            <person name="Karaoz U."/>
            <person name="Brodie E.L."/>
            <person name="Williams K.H."/>
            <person name="Hubbard S.S."/>
            <person name="Banfield J.F."/>
        </authorList>
    </citation>
    <scope>NUCLEOTIDE SEQUENCE [LARGE SCALE GENOMIC DNA]</scope>
</reference>
<evidence type="ECO:0008006" key="3">
    <source>
        <dbReference type="Google" id="ProtNLM"/>
    </source>
</evidence>
<dbReference type="EMBL" id="MFAG01000014">
    <property type="protein sequence ID" value="OGD72067.1"/>
    <property type="molecule type" value="Genomic_DNA"/>
</dbReference>